<reference evidence="1" key="1">
    <citation type="submission" date="2022-08" db="EMBL/GenBank/DDBJ databases">
        <authorList>
            <person name="Gutierrez-Valencia J."/>
        </authorList>
    </citation>
    <scope>NUCLEOTIDE SEQUENCE</scope>
</reference>
<dbReference type="AlphaFoldDB" id="A0AAV0NVR4"/>
<dbReference type="Proteomes" id="UP001154282">
    <property type="component" value="Unassembled WGS sequence"/>
</dbReference>
<keyword evidence="2" id="KW-1185">Reference proteome</keyword>
<evidence type="ECO:0000313" key="2">
    <source>
        <dbReference type="Proteomes" id="UP001154282"/>
    </source>
</evidence>
<feature type="non-terminal residue" evidence="1">
    <location>
        <position position="1"/>
    </location>
</feature>
<organism evidence="1 2">
    <name type="scientific">Linum tenue</name>
    <dbReference type="NCBI Taxonomy" id="586396"/>
    <lineage>
        <taxon>Eukaryota</taxon>
        <taxon>Viridiplantae</taxon>
        <taxon>Streptophyta</taxon>
        <taxon>Embryophyta</taxon>
        <taxon>Tracheophyta</taxon>
        <taxon>Spermatophyta</taxon>
        <taxon>Magnoliopsida</taxon>
        <taxon>eudicotyledons</taxon>
        <taxon>Gunneridae</taxon>
        <taxon>Pentapetalae</taxon>
        <taxon>rosids</taxon>
        <taxon>fabids</taxon>
        <taxon>Malpighiales</taxon>
        <taxon>Linaceae</taxon>
        <taxon>Linum</taxon>
    </lineage>
</organism>
<protein>
    <submittedName>
        <fullName evidence="1">Uncharacterized protein</fullName>
    </submittedName>
</protein>
<evidence type="ECO:0000313" key="1">
    <source>
        <dbReference type="EMBL" id="CAI0462854.1"/>
    </source>
</evidence>
<accession>A0AAV0NVR4</accession>
<proteinExistence type="predicted"/>
<sequence length="82" mass="9451">KKSAASFFHSVSSLRDPSSLELLPPSLLFPPHRNGRGKSEFSFFHYVSSLCQVLDIKFGEAPYRSRGERFRGENERRQKMSM</sequence>
<gene>
    <name evidence="1" type="ORF">LITE_LOCUS35545</name>
</gene>
<name>A0AAV0NVR4_9ROSI</name>
<dbReference type="EMBL" id="CAMGYJ010000008">
    <property type="protein sequence ID" value="CAI0462854.1"/>
    <property type="molecule type" value="Genomic_DNA"/>
</dbReference>
<comment type="caution">
    <text evidence="1">The sequence shown here is derived from an EMBL/GenBank/DDBJ whole genome shotgun (WGS) entry which is preliminary data.</text>
</comment>